<dbReference type="PROSITE" id="PS50215">
    <property type="entry name" value="ADAM_MEPRO"/>
    <property type="match status" value="1"/>
</dbReference>
<evidence type="ECO:0000313" key="5">
    <source>
        <dbReference type="WBParaSite" id="EVEC_0000221801-mRNA-1"/>
    </source>
</evidence>
<evidence type="ECO:0000313" key="3">
    <source>
        <dbReference type="EMBL" id="VDD86783.1"/>
    </source>
</evidence>
<dbReference type="SUPFAM" id="SSF55486">
    <property type="entry name" value="Metalloproteases ('zincins'), catalytic domain"/>
    <property type="match status" value="1"/>
</dbReference>
<dbReference type="InterPro" id="IPR001590">
    <property type="entry name" value="Peptidase_M12B"/>
</dbReference>
<dbReference type="PANTHER" id="PTHR11905">
    <property type="entry name" value="ADAM A DISINTEGRIN AND METALLOPROTEASE DOMAIN"/>
    <property type="match status" value="1"/>
</dbReference>
<dbReference type="AlphaFoldDB" id="A0A0N4UXF9"/>
<sequence>MRAKIKGRLRKYDSTGSHSFEEQLENCYYEGTVNKSLTSFVAISTCNGLRGIINVGNGISYGIWPLEGGEQNRGRRPHLLYVTRWSREAVCGSNVPKSDHSLSKIQRKRDVTQQIKYFELAVIADHSYITDFNFSEKKAVDFLLEAINIADSVFFFNFNIRLSVVYSELWFDSQRVSADKDIERTLSEAVAYVTDPLYQIKKDVTVFLTRERFTNNETGSGTFGDACSSRATAIVTSFYVLTRFAFLIDVQQSFIKML</sequence>
<dbReference type="Proteomes" id="UP000274131">
    <property type="component" value="Unassembled WGS sequence"/>
</dbReference>
<reference evidence="3 4" key="2">
    <citation type="submission" date="2018-10" db="EMBL/GenBank/DDBJ databases">
        <authorList>
            <consortium name="Pathogen Informatics"/>
        </authorList>
    </citation>
    <scope>NUCLEOTIDE SEQUENCE [LARGE SCALE GENOMIC DNA]</scope>
</reference>
<comment type="caution">
    <text evidence="1">Lacks conserved residue(s) required for the propagation of feature annotation.</text>
</comment>
<proteinExistence type="predicted"/>
<evidence type="ECO:0000259" key="2">
    <source>
        <dbReference type="PROSITE" id="PS50215"/>
    </source>
</evidence>
<dbReference type="PANTHER" id="PTHR11905:SF248">
    <property type="entry name" value="DISINTEGRIN AND METALLOPROTEINASE DOMAIN-CONTAINING PROTEIN UNC-71"/>
    <property type="match status" value="1"/>
</dbReference>
<gene>
    <name evidence="3" type="ORF">EVEC_LOCUS1926</name>
</gene>
<organism evidence="5">
    <name type="scientific">Enterobius vermicularis</name>
    <name type="common">Human pinworm</name>
    <dbReference type="NCBI Taxonomy" id="51028"/>
    <lineage>
        <taxon>Eukaryota</taxon>
        <taxon>Metazoa</taxon>
        <taxon>Ecdysozoa</taxon>
        <taxon>Nematoda</taxon>
        <taxon>Chromadorea</taxon>
        <taxon>Rhabditida</taxon>
        <taxon>Spirurina</taxon>
        <taxon>Oxyuridomorpha</taxon>
        <taxon>Oxyuroidea</taxon>
        <taxon>Oxyuridae</taxon>
        <taxon>Enterobius</taxon>
    </lineage>
</organism>
<reference evidence="5" key="1">
    <citation type="submission" date="2017-02" db="UniProtKB">
        <authorList>
            <consortium name="WormBaseParasite"/>
        </authorList>
    </citation>
    <scope>IDENTIFICATION</scope>
</reference>
<dbReference type="Pfam" id="PF01421">
    <property type="entry name" value="Reprolysin"/>
    <property type="match status" value="1"/>
</dbReference>
<keyword evidence="4" id="KW-1185">Reference proteome</keyword>
<feature type="domain" description="Peptidase M12B" evidence="2">
    <location>
        <begin position="116"/>
        <end position="258"/>
    </location>
</feature>
<accession>A0A0N4UXF9</accession>
<dbReference type="EMBL" id="UXUI01007288">
    <property type="protein sequence ID" value="VDD86783.1"/>
    <property type="molecule type" value="Genomic_DNA"/>
</dbReference>
<dbReference type="InterPro" id="IPR024079">
    <property type="entry name" value="MetalloPept_cat_dom_sf"/>
</dbReference>
<evidence type="ECO:0000313" key="4">
    <source>
        <dbReference type="Proteomes" id="UP000274131"/>
    </source>
</evidence>
<dbReference type="WBParaSite" id="EVEC_0000221801-mRNA-1">
    <property type="protein sequence ID" value="EVEC_0000221801-mRNA-1"/>
    <property type="gene ID" value="EVEC_0000221801"/>
</dbReference>
<evidence type="ECO:0000256" key="1">
    <source>
        <dbReference type="PROSITE-ProRule" id="PRU00276"/>
    </source>
</evidence>
<dbReference type="GO" id="GO:0006509">
    <property type="term" value="P:membrane protein ectodomain proteolysis"/>
    <property type="evidence" value="ECO:0007669"/>
    <property type="project" value="TreeGrafter"/>
</dbReference>
<name>A0A0N4UXF9_ENTVE</name>
<dbReference type="STRING" id="51028.A0A0N4UXF9"/>
<dbReference type="OrthoDB" id="5837009at2759"/>
<protein>
    <submittedName>
        <fullName evidence="5">Peptidase M12B domain-containing protein</fullName>
    </submittedName>
</protein>
<dbReference type="Gene3D" id="3.40.390.10">
    <property type="entry name" value="Collagenase (Catalytic Domain)"/>
    <property type="match status" value="1"/>
</dbReference>
<dbReference type="GO" id="GO:0004222">
    <property type="term" value="F:metalloendopeptidase activity"/>
    <property type="evidence" value="ECO:0007669"/>
    <property type="project" value="InterPro"/>
</dbReference>